<dbReference type="EMBL" id="CAJNOV010012949">
    <property type="protein sequence ID" value="CAF1502711.1"/>
    <property type="molecule type" value="Genomic_DNA"/>
</dbReference>
<proteinExistence type="predicted"/>
<name>A0A816T1B1_9BILA</name>
<dbReference type="Proteomes" id="UP000681967">
    <property type="component" value="Unassembled WGS sequence"/>
</dbReference>
<comment type="caution">
    <text evidence="3">The sequence shown here is derived from an EMBL/GenBank/DDBJ whole genome shotgun (WGS) entry which is preliminary data.</text>
</comment>
<evidence type="ECO:0000313" key="3">
    <source>
        <dbReference type="EMBL" id="CAF2089682.1"/>
    </source>
</evidence>
<evidence type="ECO:0000313" key="6">
    <source>
        <dbReference type="EMBL" id="CAF3874229.1"/>
    </source>
</evidence>
<organism evidence="3 11">
    <name type="scientific">Rotaria magnacalcarata</name>
    <dbReference type="NCBI Taxonomy" id="392030"/>
    <lineage>
        <taxon>Eukaryota</taxon>
        <taxon>Metazoa</taxon>
        <taxon>Spiralia</taxon>
        <taxon>Gnathifera</taxon>
        <taxon>Rotifera</taxon>
        <taxon>Eurotatoria</taxon>
        <taxon>Bdelloidea</taxon>
        <taxon>Philodinida</taxon>
        <taxon>Philodinidae</taxon>
        <taxon>Rotaria</taxon>
    </lineage>
</organism>
<reference evidence="3" key="1">
    <citation type="submission" date="2021-02" db="EMBL/GenBank/DDBJ databases">
        <authorList>
            <person name="Nowell W R."/>
        </authorList>
    </citation>
    <scope>NUCLEOTIDE SEQUENCE</scope>
</reference>
<protein>
    <recommendedName>
        <fullName evidence="13">F-box domain-containing protein</fullName>
    </recommendedName>
</protein>
<dbReference type="Proteomes" id="UP000663866">
    <property type="component" value="Unassembled WGS sequence"/>
</dbReference>
<dbReference type="Proteomes" id="UP000676336">
    <property type="component" value="Unassembled WGS sequence"/>
</dbReference>
<accession>A0A816T1B1</accession>
<dbReference type="EMBL" id="CAJNRG010013387">
    <property type="protein sequence ID" value="CAF2147809.1"/>
    <property type="molecule type" value="Genomic_DNA"/>
</dbReference>
<dbReference type="InterPro" id="IPR032675">
    <property type="entry name" value="LRR_dom_sf"/>
</dbReference>
<dbReference type="EMBL" id="CAJNRE010010574">
    <property type="protein sequence ID" value="CAF2092258.1"/>
    <property type="molecule type" value="Genomic_DNA"/>
</dbReference>
<evidence type="ECO:0000313" key="8">
    <source>
        <dbReference type="EMBL" id="CAF4130046.1"/>
    </source>
</evidence>
<evidence type="ECO:0000313" key="12">
    <source>
        <dbReference type="Proteomes" id="UP000663866"/>
    </source>
</evidence>
<dbReference type="Proteomes" id="UP000663834">
    <property type="component" value="Unassembled WGS sequence"/>
</dbReference>
<evidence type="ECO:0000313" key="2">
    <source>
        <dbReference type="EMBL" id="CAF1502711.1"/>
    </source>
</evidence>
<keyword evidence="12" id="KW-1185">Reference proteome</keyword>
<dbReference type="EMBL" id="CAJOBH010004235">
    <property type="protein sequence ID" value="CAF3982579.1"/>
    <property type="molecule type" value="Genomic_DNA"/>
</dbReference>
<evidence type="ECO:0000313" key="10">
    <source>
        <dbReference type="EMBL" id="CAF4485515.1"/>
    </source>
</evidence>
<evidence type="ECO:0000313" key="7">
    <source>
        <dbReference type="EMBL" id="CAF3982579.1"/>
    </source>
</evidence>
<dbReference type="EMBL" id="CAJOBI010077881">
    <property type="protein sequence ID" value="CAF4485515.1"/>
    <property type="molecule type" value="Genomic_DNA"/>
</dbReference>
<dbReference type="AlphaFoldDB" id="A0A816T1B1"/>
<dbReference type="Proteomes" id="UP000663842">
    <property type="component" value="Unassembled WGS sequence"/>
</dbReference>
<dbReference type="Proteomes" id="UP000663887">
    <property type="component" value="Unassembled WGS sequence"/>
</dbReference>
<evidence type="ECO:0000313" key="9">
    <source>
        <dbReference type="EMBL" id="CAF4139849.1"/>
    </source>
</evidence>
<gene>
    <name evidence="7" type="ORF">BYL167_LOCUS12696</name>
    <name evidence="2" type="ORF">CJN711_LOCUS27341</name>
    <name evidence="8" type="ORF">GIL414_LOCUS18479</name>
    <name evidence="1" type="ORF">KQP761_LOCUS9664</name>
    <name evidence="4" type="ORF">MBJ925_LOCUS20609</name>
    <name evidence="9" type="ORF">OVN521_LOCUS23006</name>
    <name evidence="10" type="ORF">SMN809_LOCUS34228</name>
    <name evidence="6" type="ORF">UXM345_LOCUS9106</name>
    <name evidence="3" type="ORF">WKI299_LOCUS17896</name>
    <name evidence="5" type="ORF">XDN619_LOCUS28063</name>
</gene>
<dbReference type="SUPFAM" id="SSF52047">
    <property type="entry name" value="RNI-like"/>
    <property type="match status" value="1"/>
</dbReference>
<dbReference type="Proteomes" id="UP000681720">
    <property type="component" value="Unassembled WGS sequence"/>
</dbReference>
<dbReference type="EMBL" id="CAJOBJ010009121">
    <property type="protein sequence ID" value="CAF4130046.1"/>
    <property type="molecule type" value="Genomic_DNA"/>
</dbReference>
<dbReference type="Proteomes" id="UP000663856">
    <property type="component" value="Unassembled WGS sequence"/>
</dbReference>
<evidence type="ECO:0000313" key="1">
    <source>
        <dbReference type="EMBL" id="CAF1399989.1"/>
    </source>
</evidence>
<dbReference type="Proteomes" id="UP000663824">
    <property type="component" value="Unassembled WGS sequence"/>
</dbReference>
<sequence>MNRCLLDVLPAELFHIIFSYFWAHEIFTIFSDVSPYLDAVLFSHSSYQINFRSILKPHFDRICRVLRPDQILSLILSDSYGTPHQSELFLSHYRVDSFIRLRSITLDKIETKSLVIILGQIHKLNRHVRLSLHNCDINPLVSIEILSQLKSLKIGSSNSKKSKVPLSVFNTKSLPLPTDDFEHICENASQLQSLHVRCDDTIAVIRSLLKLPQLTRLVLEITGKYDWAM</sequence>
<evidence type="ECO:0000313" key="5">
    <source>
        <dbReference type="EMBL" id="CAF2147809.1"/>
    </source>
</evidence>
<dbReference type="EMBL" id="CAJNRF010007252">
    <property type="protein sequence ID" value="CAF2089682.1"/>
    <property type="molecule type" value="Genomic_DNA"/>
</dbReference>
<evidence type="ECO:0008006" key="13">
    <source>
        <dbReference type="Google" id="ProtNLM"/>
    </source>
</evidence>
<dbReference type="OrthoDB" id="10057985at2759"/>
<dbReference type="EMBL" id="CAJOBG010005112">
    <property type="protein sequence ID" value="CAF4139849.1"/>
    <property type="molecule type" value="Genomic_DNA"/>
</dbReference>
<evidence type="ECO:0000313" key="4">
    <source>
        <dbReference type="EMBL" id="CAF2092258.1"/>
    </source>
</evidence>
<evidence type="ECO:0000313" key="11">
    <source>
        <dbReference type="Proteomes" id="UP000663856"/>
    </source>
</evidence>
<dbReference type="Gene3D" id="3.80.10.10">
    <property type="entry name" value="Ribonuclease Inhibitor"/>
    <property type="match status" value="1"/>
</dbReference>
<dbReference type="EMBL" id="CAJNOW010003933">
    <property type="protein sequence ID" value="CAF1399989.1"/>
    <property type="molecule type" value="Genomic_DNA"/>
</dbReference>
<dbReference type="Proteomes" id="UP000663855">
    <property type="component" value="Unassembled WGS sequence"/>
</dbReference>
<dbReference type="EMBL" id="CAJOBF010000819">
    <property type="protein sequence ID" value="CAF3874229.1"/>
    <property type="molecule type" value="Genomic_DNA"/>
</dbReference>